<feature type="transmembrane region" description="Helical" evidence="7">
    <location>
        <begin position="285"/>
        <end position="306"/>
    </location>
</feature>
<evidence type="ECO:0000256" key="1">
    <source>
        <dbReference type="ARBA" id="ARBA00004651"/>
    </source>
</evidence>
<feature type="transmembrane region" description="Helical" evidence="7">
    <location>
        <begin position="79"/>
        <end position="100"/>
    </location>
</feature>
<dbReference type="PANTHER" id="PTHR23513:SF11">
    <property type="entry name" value="STAPHYLOFERRIN A TRANSPORTER"/>
    <property type="match status" value="1"/>
</dbReference>
<dbReference type="Gene3D" id="1.20.1250.20">
    <property type="entry name" value="MFS general substrate transporter like domains"/>
    <property type="match status" value="1"/>
</dbReference>
<dbReference type="EMBL" id="JACMYC010000004">
    <property type="protein sequence ID" value="MBC2960548.1"/>
    <property type="molecule type" value="Genomic_DNA"/>
</dbReference>
<feature type="transmembrane region" description="Helical" evidence="7">
    <location>
        <begin position="346"/>
        <end position="366"/>
    </location>
</feature>
<dbReference type="InterPro" id="IPR010290">
    <property type="entry name" value="TM_effector"/>
</dbReference>
<feature type="transmembrane region" description="Helical" evidence="7">
    <location>
        <begin position="152"/>
        <end position="173"/>
    </location>
</feature>
<sequence>MARHSALAPLRERNFRWYFLSRLVNLSGTTMAPIALAFAVLEVSDSAGDLGVVLAAHSIPMVVFMLAGGVIADRVGRTLVIQGANVASGLSQGLLAALLLAGQAELWHFVVLSAVNGTVSAVNLPALAGLVPQLVPRDQLQAANVLVSMTRSTMLILGPTVAAGLVVTVGPGWALAVDAAAWLVAAVMLLPVRIPARTRHGVTPSVLGELREGWTFFRSTTWLWVVVLVFSVTNGIHEGAFNTLGPVLAKDSDIGEHGWGLIVSAQAVGLLVMTLVLMRVTLQRPLLVGMVGVAFFGLPILVMGAVPQTFPIMLAAVVAGMGVEIFGLGWNLAMQENVPEEMLSRAYSYDMLGSFVAMPIGQLTFGPLAEAFGMRAVLVTAGAAYLLLSLATLLSRSVRSLPRASAPDPSRAVEAVG</sequence>
<comment type="caution">
    <text evidence="9">The sequence shown here is derived from an EMBL/GenBank/DDBJ whole genome shotgun (WGS) entry which is preliminary data.</text>
</comment>
<gene>
    <name evidence="9" type="ORF">H7344_09595</name>
</gene>
<feature type="transmembrane region" description="Helical" evidence="7">
    <location>
        <begin position="312"/>
        <end position="334"/>
    </location>
</feature>
<dbReference type="InterPro" id="IPR020846">
    <property type="entry name" value="MFS_dom"/>
</dbReference>
<feature type="transmembrane region" description="Helical" evidence="7">
    <location>
        <begin position="216"/>
        <end position="237"/>
    </location>
</feature>
<evidence type="ECO:0000256" key="6">
    <source>
        <dbReference type="ARBA" id="ARBA00023136"/>
    </source>
</evidence>
<proteinExistence type="predicted"/>
<feature type="domain" description="Major facilitator superfamily (MFS) profile" evidence="8">
    <location>
        <begin position="308"/>
        <end position="417"/>
    </location>
</feature>
<feature type="transmembrane region" description="Helical" evidence="7">
    <location>
        <begin position="179"/>
        <end position="196"/>
    </location>
</feature>
<evidence type="ECO:0000313" key="10">
    <source>
        <dbReference type="Proteomes" id="UP000604001"/>
    </source>
</evidence>
<protein>
    <submittedName>
        <fullName evidence="9">MFS transporter</fullName>
    </submittedName>
</protein>
<keyword evidence="10" id="KW-1185">Reference proteome</keyword>
<keyword evidence="3" id="KW-1003">Cell membrane</keyword>
<feature type="transmembrane region" description="Helical" evidence="7">
    <location>
        <begin position="372"/>
        <end position="394"/>
    </location>
</feature>
<comment type="subcellular location">
    <subcellularLocation>
        <location evidence="1">Cell membrane</location>
        <topology evidence="1">Multi-pass membrane protein</topology>
    </subcellularLocation>
</comment>
<organism evidence="9 10">
    <name type="scientific">Nocardioides deserti</name>
    <dbReference type="NCBI Taxonomy" id="1588644"/>
    <lineage>
        <taxon>Bacteria</taxon>
        <taxon>Bacillati</taxon>
        <taxon>Actinomycetota</taxon>
        <taxon>Actinomycetes</taxon>
        <taxon>Propionibacteriales</taxon>
        <taxon>Nocardioidaceae</taxon>
        <taxon>Nocardioides</taxon>
    </lineage>
</organism>
<keyword evidence="5 7" id="KW-1133">Transmembrane helix</keyword>
<keyword evidence="4 7" id="KW-0812">Transmembrane</keyword>
<accession>A0ABR6U8W2</accession>
<evidence type="ECO:0000256" key="3">
    <source>
        <dbReference type="ARBA" id="ARBA00022475"/>
    </source>
</evidence>
<evidence type="ECO:0000256" key="2">
    <source>
        <dbReference type="ARBA" id="ARBA00022448"/>
    </source>
</evidence>
<dbReference type="CDD" id="cd06173">
    <property type="entry name" value="MFS_MefA_like"/>
    <property type="match status" value="1"/>
</dbReference>
<keyword evidence="6 7" id="KW-0472">Membrane</keyword>
<keyword evidence="2" id="KW-0813">Transport</keyword>
<feature type="transmembrane region" description="Helical" evidence="7">
    <location>
        <begin position="20"/>
        <end position="40"/>
    </location>
</feature>
<dbReference type="Proteomes" id="UP000604001">
    <property type="component" value="Unassembled WGS sequence"/>
</dbReference>
<dbReference type="Pfam" id="PF05977">
    <property type="entry name" value="MFS_3"/>
    <property type="match status" value="1"/>
</dbReference>
<feature type="transmembrane region" description="Helical" evidence="7">
    <location>
        <begin position="257"/>
        <end position="278"/>
    </location>
</feature>
<feature type="transmembrane region" description="Helical" evidence="7">
    <location>
        <begin position="52"/>
        <end position="72"/>
    </location>
</feature>
<evidence type="ECO:0000256" key="5">
    <source>
        <dbReference type="ARBA" id="ARBA00022989"/>
    </source>
</evidence>
<evidence type="ECO:0000313" key="9">
    <source>
        <dbReference type="EMBL" id="MBC2960548.1"/>
    </source>
</evidence>
<dbReference type="SUPFAM" id="SSF103473">
    <property type="entry name" value="MFS general substrate transporter"/>
    <property type="match status" value="1"/>
</dbReference>
<evidence type="ECO:0000256" key="7">
    <source>
        <dbReference type="SAM" id="Phobius"/>
    </source>
</evidence>
<reference evidence="9 10" key="1">
    <citation type="submission" date="2020-08" db="EMBL/GenBank/DDBJ databases">
        <title>novel species in genus Nocardioides.</title>
        <authorList>
            <person name="Zhang G."/>
        </authorList>
    </citation>
    <scope>NUCLEOTIDE SEQUENCE [LARGE SCALE GENOMIC DNA]</scope>
    <source>
        <strain evidence="9 10">SC8A-24</strain>
    </source>
</reference>
<dbReference type="PANTHER" id="PTHR23513">
    <property type="entry name" value="INTEGRAL MEMBRANE EFFLUX PROTEIN-RELATED"/>
    <property type="match status" value="1"/>
</dbReference>
<name>A0ABR6U8W2_9ACTN</name>
<evidence type="ECO:0000256" key="4">
    <source>
        <dbReference type="ARBA" id="ARBA00022692"/>
    </source>
</evidence>
<evidence type="ECO:0000259" key="8">
    <source>
        <dbReference type="PROSITE" id="PS50850"/>
    </source>
</evidence>
<dbReference type="InterPro" id="IPR036259">
    <property type="entry name" value="MFS_trans_sf"/>
</dbReference>
<dbReference type="PROSITE" id="PS50850">
    <property type="entry name" value="MFS"/>
    <property type="match status" value="1"/>
</dbReference>
<feature type="transmembrane region" description="Helical" evidence="7">
    <location>
        <begin position="106"/>
        <end position="131"/>
    </location>
</feature>